<dbReference type="Ensembl" id="ENSSRHT00000025079.1">
    <property type="protein sequence ID" value="ENSSRHP00000024349.1"/>
    <property type="gene ID" value="ENSSRHG00000012611.1"/>
</dbReference>
<dbReference type="GO" id="GO:0005829">
    <property type="term" value="C:cytosol"/>
    <property type="evidence" value="ECO:0007669"/>
    <property type="project" value="TreeGrafter"/>
</dbReference>
<feature type="region of interest" description="Disordered" evidence="4">
    <location>
        <begin position="576"/>
        <end position="606"/>
    </location>
</feature>
<evidence type="ECO:0000256" key="3">
    <source>
        <dbReference type="ARBA" id="ARBA00022490"/>
    </source>
</evidence>
<feature type="domain" description="Amidohydrolase-related" evidence="5">
    <location>
        <begin position="135"/>
        <end position="500"/>
    </location>
</feature>
<dbReference type="Pfam" id="PF01979">
    <property type="entry name" value="Amidohydro_1"/>
    <property type="match status" value="1"/>
</dbReference>
<accession>A0A673HFF5</accession>
<evidence type="ECO:0000256" key="4">
    <source>
        <dbReference type="SAM" id="MobiDB-lite"/>
    </source>
</evidence>
<gene>
    <name evidence="6" type="primary">LOC107744165</name>
</gene>
<dbReference type="InterPro" id="IPR032466">
    <property type="entry name" value="Metal_Hydrolase"/>
</dbReference>
<evidence type="ECO:0000313" key="7">
    <source>
        <dbReference type="Proteomes" id="UP000472270"/>
    </source>
</evidence>
<dbReference type="PANTHER" id="PTHR11647:SF94">
    <property type="entry name" value="DIHYDROPYRIMIDINASE-RELATED PROTEIN 2 ISOFORM X1"/>
    <property type="match status" value="1"/>
</dbReference>
<protein>
    <submittedName>
        <fullName evidence="6">Dihydropyrimidinase-related protein 2-like</fullName>
    </submittedName>
</protein>
<dbReference type="NCBIfam" id="TIGR02033">
    <property type="entry name" value="D-hydantoinase"/>
    <property type="match status" value="1"/>
</dbReference>
<comment type="subcellular location">
    <subcellularLocation>
        <location evidence="1">Cytoplasm</location>
    </subcellularLocation>
</comment>
<dbReference type="FunFam" id="2.30.40.10:FF:000021">
    <property type="entry name" value="Dihydropyrimidinase-related protein 2"/>
    <property type="match status" value="1"/>
</dbReference>
<dbReference type="InterPro" id="IPR050378">
    <property type="entry name" value="Metallo-dep_Hydrolases_sf"/>
</dbReference>
<keyword evidence="7" id="KW-1185">Reference proteome</keyword>
<dbReference type="Gene3D" id="2.30.40.10">
    <property type="entry name" value="Urease, subunit C, domain 1"/>
    <property type="match status" value="1"/>
</dbReference>
<evidence type="ECO:0000256" key="2">
    <source>
        <dbReference type="ARBA" id="ARBA00008829"/>
    </source>
</evidence>
<dbReference type="InterPro" id="IPR006680">
    <property type="entry name" value="Amidohydro-rel"/>
</dbReference>
<dbReference type="InterPro" id="IPR011059">
    <property type="entry name" value="Metal-dep_hydrolase_composite"/>
</dbReference>
<dbReference type="SUPFAM" id="SSF51338">
    <property type="entry name" value="Composite domain of metallo-dependent hydrolases"/>
    <property type="match status" value="1"/>
</dbReference>
<evidence type="ECO:0000259" key="5">
    <source>
        <dbReference type="Pfam" id="PF01979"/>
    </source>
</evidence>
<sequence>MSAAGDVPAFFQNMGSSSPNQPRQKFCGMFCPVEGSAENKTLDFDSLSPGKGRVIERQKDISKPRKVEIRRSTGKEILQNLNDESDRLLIKGAKIVNDDQSFCADIYMEDGLIKQIGENLIVPGGVKTIDAHGRMVMPGGIDVHTRFQMPDRGMTAADDFYQGTRAALAGGTTMIIDHVVSEPGTSLMSAFNQWREWADSKACCDYSLHVDITEWHKGVQEEMEALVKDHGVNSFLVYLAYKDVFQLTDSQIYEVFSVIRDLGAIAQVHAENGDIIAEVRSSESDLMLLEQCRILELGITGPEGHVLSRPEEVEAEAVNRSVTVANQTNCPLYITKVMSKSAADVIAQARKKGTVVYGEPITASLGTDGSHYWSKNWAKAAAYVTSPPLSPDPTTPDYLNSLLSCGELQVTGSAHCTFNTAQRAVGKDDFTLIPEGTNGTEERMSIIWDKCVVTGKMDENQFVGVTSTNAAKIFNLYPRKGRIAVGSDADLVLWDPDVTKIISAKSHNLCEKYAKKKNRKELAELRGVPRGLYDGPVCEVSVTPKAVTPASSAKTSPAKQPSQQLRNLHQSGFSLSGAQIDDNIPRRNTQRIVAPPGGRANITSLG</sequence>
<dbReference type="PANTHER" id="PTHR11647">
    <property type="entry name" value="HYDRANTOINASE/DIHYDROPYRIMIDINASE FAMILY MEMBER"/>
    <property type="match status" value="1"/>
</dbReference>
<proteinExistence type="inferred from homology"/>
<dbReference type="CDD" id="cd01314">
    <property type="entry name" value="D-HYD"/>
    <property type="match status" value="1"/>
</dbReference>
<dbReference type="GO" id="GO:0016812">
    <property type="term" value="F:hydrolase activity, acting on carbon-nitrogen (but not peptide) bonds, in cyclic amides"/>
    <property type="evidence" value="ECO:0007669"/>
    <property type="project" value="TreeGrafter"/>
</dbReference>
<dbReference type="Proteomes" id="UP000472270">
    <property type="component" value="Unassembled WGS sequence"/>
</dbReference>
<reference evidence="6" key="1">
    <citation type="submission" date="2025-08" db="UniProtKB">
        <authorList>
            <consortium name="Ensembl"/>
        </authorList>
    </citation>
    <scope>IDENTIFICATION</scope>
</reference>
<dbReference type="InterPro" id="IPR011778">
    <property type="entry name" value="Hydantoinase/dihydroPyrase"/>
</dbReference>
<dbReference type="Gene3D" id="3.20.20.140">
    <property type="entry name" value="Metal-dependent hydrolases"/>
    <property type="match status" value="1"/>
</dbReference>
<organism evidence="6 7">
    <name type="scientific">Sinocyclocheilus rhinocerous</name>
    <dbReference type="NCBI Taxonomy" id="307959"/>
    <lineage>
        <taxon>Eukaryota</taxon>
        <taxon>Metazoa</taxon>
        <taxon>Chordata</taxon>
        <taxon>Craniata</taxon>
        <taxon>Vertebrata</taxon>
        <taxon>Euteleostomi</taxon>
        <taxon>Actinopterygii</taxon>
        <taxon>Neopterygii</taxon>
        <taxon>Teleostei</taxon>
        <taxon>Ostariophysi</taxon>
        <taxon>Cypriniformes</taxon>
        <taxon>Cyprinidae</taxon>
        <taxon>Cyprininae</taxon>
        <taxon>Sinocyclocheilus</taxon>
    </lineage>
</organism>
<evidence type="ECO:0000313" key="6">
    <source>
        <dbReference type="Ensembl" id="ENSSRHP00000024349.1"/>
    </source>
</evidence>
<reference evidence="6" key="2">
    <citation type="submission" date="2025-09" db="UniProtKB">
        <authorList>
            <consortium name="Ensembl"/>
        </authorList>
    </citation>
    <scope>IDENTIFICATION</scope>
</reference>
<dbReference type="AlphaFoldDB" id="A0A673HFF5"/>
<dbReference type="SUPFAM" id="SSF51556">
    <property type="entry name" value="Metallo-dependent hydrolases"/>
    <property type="match status" value="1"/>
</dbReference>
<keyword evidence="3" id="KW-0963">Cytoplasm</keyword>
<comment type="similarity">
    <text evidence="2">Belongs to the metallo-dependent hydrolases superfamily. Hydantoinase/dihydropyrimidinase family.</text>
</comment>
<evidence type="ECO:0000256" key="1">
    <source>
        <dbReference type="ARBA" id="ARBA00004496"/>
    </source>
</evidence>
<name>A0A673HFF5_9TELE</name>
<dbReference type="FunFam" id="3.20.20.140:FF:000174">
    <property type="entry name" value="Dihydropyrimidinase-related protein 2"/>
    <property type="match status" value="1"/>
</dbReference>